<gene>
    <name evidence="1" type="ORF">LTR37_009818</name>
</gene>
<protein>
    <submittedName>
        <fullName evidence="1">Uncharacterized protein</fullName>
    </submittedName>
</protein>
<proteinExistence type="predicted"/>
<organism evidence="1 2">
    <name type="scientific">Vermiconidia calcicola</name>
    <dbReference type="NCBI Taxonomy" id="1690605"/>
    <lineage>
        <taxon>Eukaryota</taxon>
        <taxon>Fungi</taxon>
        <taxon>Dikarya</taxon>
        <taxon>Ascomycota</taxon>
        <taxon>Pezizomycotina</taxon>
        <taxon>Dothideomycetes</taxon>
        <taxon>Dothideomycetidae</taxon>
        <taxon>Mycosphaerellales</taxon>
        <taxon>Extremaceae</taxon>
        <taxon>Vermiconidia</taxon>
    </lineage>
</organism>
<comment type="caution">
    <text evidence="1">The sequence shown here is derived from an EMBL/GenBank/DDBJ whole genome shotgun (WGS) entry which is preliminary data.</text>
</comment>
<accession>A0ACC3N6T7</accession>
<name>A0ACC3N6T7_9PEZI</name>
<dbReference type="EMBL" id="JAUTXU010000078">
    <property type="protein sequence ID" value="KAK3711224.1"/>
    <property type="molecule type" value="Genomic_DNA"/>
</dbReference>
<sequence>MARTKKKAWADPEDSPQAKKQKTSKTASPARSAEARSPEEEGGDPYGTPPPVIGPYYGRAA</sequence>
<evidence type="ECO:0000313" key="2">
    <source>
        <dbReference type="Proteomes" id="UP001281147"/>
    </source>
</evidence>
<keyword evidence="2" id="KW-1185">Reference proteome</keyword>
<evidence type="ECO:0000313" key="1">
    <source>
        <dbReference type="EMBL" id="KAK3711224.1"/>
    </source>
</evidence>
<reference evidence="1" key="1">
    <citation type="submission" date="2023-07" db="EMBL/GenBank/DDBJ databases">
        <title>Black Yeasts Isolated from many extreme environments.</title>
        <authorList>
            <person name="Coleine C."/>
            <person name="Stajich J.E."/>
            <person name="Selbmann L."/>
        </authorList>
    </citation>
    <scope>NUCLEOTIDE SEQUENCE</scope>
    <source>
        <strain evidence="1">CCFEE 5714</strain>
    </source>
</reference>
<dbReference type="Proteomes" id="UP001281147">
    <property type="component" value="Unassembled WGS sequence"/>
</dbReference>